<feature type="domain" description="Metallo-beta-lactamase" evidence="1">
    <location>
        <begin position="47"/>
        <end position="241"/>
    </location>
</feature>
<dbReference type="PANTHER" id="PTHR42663">
    <property type="entry name" value="HYDROLASE C777.06C-RELATED-RELATED"/>
    <property type="match status" value="1"/>
</dbReference>
<protein>
    <submittedName>
        <fullName evidence="2">MBL fold metallo-hydrolase</fullName>
    </submittedName>
</protein>
<keyword evidence="2" id="KW-0378">Hydrolase</keyword>
<dbReference type="Pfam" id="PF12706">
    <property type="entry name" value="Lactamase_B_2"/>
    <property type="match status" value="1"/>
</dbReference>
<dbReference type="Proteomes" id="UP000557872">
    <property type="component" value="Unassembled WGS sequence"/>
</dbReference>
<comment type="caution">
    <text evidence="2">The sequence shown here is derived from an EMBL/GenBank/DDBJ whole genome shotgun (WGS) entry which is preliminary data.</text>
</comment>
<sequence>MELCQSLSTLNPDIILTFLGTSTSTGVPVIGCRCPVCTSDDPKLTRTRSSIHLQTPEQSILVDTGPDLREQALRESLTRVDSVLYTHAHLDHITGFDELRAFCWHRDEPLPLYGSKACLDEIQRMFQWAFLPSNTYKGYVKPDPRITSGPFQLNKLTVTPVPVVHGSVETQGYRFDYPGCPSAAYLPDVKHIPDSSWHLLENIPLLIVDGLHHREHATHMNFTEALDTAEELGAGQIYLTHLSHELKINQTEKDLPANAHFAYDGLRIHFNSQDTSATAQHLS</sequence>
<reference evidence="2 3" key="1">
    <citation type="submission" date="2020-07" db="EMBL/GenBank/DDBJ databases">
        <title>Roseicoccus Jingziensis gen. nov., sp. nov., isolated from coastal seawater.</title>
        <authorList>
            <person name="Feng X."/>
        </authorList>
    </citation>
    <scope>NUCLEOTIDE SEQUENCE [LARGE SCALE GENOMIC DNA]</scope>
    <source>
        <strain evidence="2 3">N1E253</strain>
    </source>
</reference>
<organism evidence="2 3">
    <name type="scientific">Oceaniferula marina</name>
    <dbReference type="NCBI Taxonomy" id="2748318"/>
    <lineage>
        <taxon>Bacteria</taxon>
        <taxon>Pseudomonadati</taxon>
        <taxon>Verrucomicrobiota</taxon>
        <taxon>Verrucomicrobiia</taxon>
        <taxon>Verrucomicrobiales</taxon>
        <taxon>Verrucomicrobiaceae</taxon>
        <taxon>Oceaniferula</taxon>
    </lineage>
</organism>
<keyword evidence="3" id="KW-1185">Reference proteome</keyword>
<dbReference type="InterPro" id="IPR036866">
    <property type="entry name" value="RibonucZ/Hydroxyglut_hydro"/>
</dbReference>
<dbReference type="Gene3D" id="3.60.15.10">
    <property type="entry name" value="Ribonuclease Z/Hydroxyacylglutathione hydrolase-like"/>
    <property type="match status" value="1"/>
</dbReference>
<dbReference type="InterPro" id="IPR001279">
    <property type="entry name" value="Metallo-B-lactamas"/>
</dbReference>
<dbReference type="SMART" id="SM00849">
    <property type="entry name" value="Lactamase_B"/>
    <property type="match status" value="1"/>
</dbReference>
<dbReference type="EMBL" id="JACBAZ010000001">
    <property type="protein sequence ID" value="NWK54490.1"/>
    <property type="molecule type" value="Genomic_DNA"/>
</dbReference>
<dbReference type="CDD" id="cd16279">
    <property type="entry name" value="metallo-hydrolase-like_MBL-fold"/>
    <property type="match status" value="1"/>
</dbReference>
<evidence type="ECO:0000313" key="2">
    <source>
        <dbReference type="EMBL" id="NWK54490.1"/>
    </source>
</evidence>
<accession>A0A851GIM9</accession>
<dbReference type="PANTHER" id="PTHR42663:SF6">
    <property type="entry name" value="HYDROLASE C777.06C-RELATED"/>
    <property type="match status" value="1"/>
</dbReference>
<evidence type="ECO:0000313" key="3">
    <source>
        <dbReference type="Proteomes" id="UP000557872"/>
    </source>
</evidence>
<dbReference type="AlphaFoldDB" id="A0A851GIM9"/>
<proteinExistence type="predicted"/>
<evidence type="ECO:0000259" key="1">
    <source>
        <dbReference type="SMART" id="SM00849"/>
    </source>
</evidence>
<name>A0A851GIM9_9BACT</name>
<dbReference type="SUPFAM" id="SSF56281">
    <property type="entry name" value="Metallo-hydrolase/oxidoreductase"/>
    <property type="match status" value="1"/>
</dbReference>
<dbReference type="GO" id="GO:0016787">
    <property type="term" value="F:hydrolase activity"/>
    <property type="evidence" value="ECO:0007669"/>
    <property type="project" value="UniProtKB-KW"/>
</dbReference>
<gene>
    <name evidence="2" type="ORF">HW115_02630</name>
</gene>